<protein>
    <submittedName>
        <fullName evidence="1">Uncharacterized protein</fullName>
    </submittedName>
</protein>
<dbReference type="EMBL" id="MUYT01000005">
    <property type="protein sequence ID" value="OOS21281.1"/>
    <property type="molecule type" value="Genomic_DNA"/>
</dbReference>
<comment type="caution">
    <text evidence="1">The sequence shown here is derived from an EMBL/GenBank/DDBJ whole genome shotgun (WGS) entry which is preliminary data.</text>
</comment>
<evidence type="ECO:0000313" key="1">
    <source>
        <dbReference type="EMBL" id="OOS21281.1"/>
    </source>
</evidence>
<accession>A0A1T0CGL4</accession>
<organism evidence="1 2">
    <name type="scientific">Lwoffella lincolnii</name>
    <dbReference type="NCBI Taxonomy" id="90241"/>
    <lineage>
        <taxon>Bacteria</taxon>
        <taxon>Pseudomonadati</taxon>
        <taxon>Pseudomonadota</taxon>
        <taxon>Gammaproteobacteria</taxon>
        <taxon>Moraxellales</taxon>
        <taxon>Moraxellaceae</taxon>
        <taxon>Lwoffella</taxon>
    </lineage>
</organism>
<evidence type="ECO:0000313" key="2">
    <source>
        <dbReference type="Proteomes" id="UP000191094"/>
    </source>
</evidence>
<dbReference type="AlphaFoldDB" id="A0A1T0CGL4"/>
<gene>
    <name evidence="1" type="ORF">B0682_05085</name>
</gene>
<name>A0A1T0CGL4_9GAMM</name>
<proteinExistence type="predicted"/>
<keyword evidence="2" id="KW-1185">Reference proteome</keyword>
<dbReference type="OrthoDB" id="6651345at2"/>
<reference evidence="1 2" key="1">
    <citation type="submission" date="2017-02" db="EMBL/GenBank/DDBJ databases">
        <title>Draft genome sequence of Moraxella lincolnii CCUG 9405T type strain.</title>
        <authorList>
            <person name="Salva-Serra F."/>
            <person name="Engstrom-Jakobsson H."/>
            <person name="Thorell K."/>
            <person name="Jaen-Luchoro D."/>
            <person name="Gonzales-Siles L."/>
            <person name="Karlsson R."/>
            <person name="Yazdan S."/>
            <person name="Boulund F."/>
            <person name="Johnning A."/>
            <person name="Engstrand L."/>
            <person name="Kristiansson E."/>
            <person name="Moore E."/>
        </authorList>
    </citation>
    <scope>NUCLEOTIDE SEQUENCE [LARGE SCALE GENOMIC DNA]</scope>
    <source>
        <strain evidence="1 2">CCUG 9405</strain>
    </source>
</reference>
<sequence length="73" mass="8450">MDKDDDVYFNFDMTDAVRGIPPQITQRQTAKRTPNQQHQTSLIEPDVWQLINQNANQPNQIAKINGMLRLLLT</sequence>
<dbReference type="Proteomes" id="UP000191094">
    <property type="component" value="Unassembled WGS sequence"/>
</dbReference>
<dbReference type="RefSeq" id="WP_078307107.1">
    <property type="nucleotide sequence ID" value="NZ_CP147511.1"/>
</dbReference>